<dbReference type="PATRIC" id="fig|1423758.3.peg.1055"/>
<dbReference type="AlphaFoldDB" id="I7L9X0"/>
<dbReference type="NCBIfam" id="NF040910">
    <property type="entry name" value="CD1375_fam"/>
    <property type="match status" value="1"/>
</dbReference>
<dbReference type="Proteomes" id="UP000009320">
    <property type="component" value="Unassembled WGS sequence"/>
</dbReference>
<dbReference type="InterPro" id="IPR047907">
    <property type="entry name" value="CD1375-like"/>
</dbReference>
<dbReference type="RefSeq" id="WP_008470624.1">
    <property type="nucleotide sequence ID" value="NZ_AYZP01000002.1"/>
</dbReference>
<dbReference type="GeneID" id="82846988"/>
<proteinExistence type="predicted"/>
<comment type="caution">
    <text evidence="1">The sequence shown here is derived from an EMBL/GenBank/DDBJ whole genome shotgun (WGS) entry which is preliminary data.</text>
</comment>
<sequence length="61" mass="6782">MKKPSIRVIDYVVLVQSNVMTIEDVPSDIQGKVAEWLSFFVDGKKENNSETARGGLNAQNN</sequence>
<evidence type="ECO:0000313" key="2">
    <source>
        <dbReference type="Proteomes" id="UP000009320"/>
    </source>
</evidence>
<accession>I7L9X0</accession>
<gene>
    <name evidence="1" type="ORF">BN55_00140</name>
</gene>
<evidence type="ECO:0000313" key="1">
    <source>
        <dbReference type="EMBL" id="CCI81749.1"/>
    </source>
</evidence>
<protein>
    <submittedName>
        <fullName evidence="1">Uncharacterized protein</fullName>
    </submittedName>
</protein>
<dbReference type="STRING" id="1423758.FC41_GL001045"/>
<keyword evidence="2" id="KW-1185">Reference proteome</keyword>
<name>I7L9X0_9LACO</name>
<reference evidence="1 2" key="1">
    <citation type="submission" date="2012-06" db="EMBL/GenBank/DDBJ databases">
        <title>Draft Genome Sequence of Lactobacillus hominis Strain CRBIP 24.179T, isolated from human intestine.</title>
        <authorList>
            <person name="Cousin S."/>
            <person name="Ma L."/>
            <person name="Bizet C."/>
            <person name="Loux V."/>
            <person name="Bouchier C."/>
            <person name="Clermont D."/>
            <person name="Creno S."/>
        </authorList>
    </citation>
    <scope>NUCLEOTIDE SEQUENCE [LARGE SCALE GENOMIC DNA]</scope>
    <source>
        <strain evidence="2">CRBIP 24.179T</strain>
    </source>
</reference>
<dbReference type="EMBL" id="CAKE01000009">
    <property type="protein sequence ID" value="CCI81749.1"/>
    <property type="molecule type" value="Genomic_DNA"/>
</dbReference>
<organism evidence="1 2">
    <name type="scientific">Lactobacillus hominis DSM 23910 = CRBIP 24.179</name>
    <dbReference type="NCBI Taxonomy" id="1423758"/>
    <lineage>
        <taxon>Bacteria</taxon>
        <taxon>Bacillati</taxon>
        <taxon>Bacillota</taxon>
        <taxon>Bacilli</taxon>
        <taxon>Lactobacillales</taxon>
        <taxon>Lactobacillaceae</taxon>
        <taxon>Lactobacillus</taxon>
    </lineage>
</organism>